<accession>A0A853BF74</accession>
<dbReference type="SUPFAM" id="SSF161098">
    <property type="entry name" value="MetI-like"/>
    <property type="match status" value="1"/>
</dbReference>
<evidence type="ECO:0000313" key="10">
    <source>
        <dbReference type="Proteomes" id="UP000575985"/>
    </source>
</evidence>
<dbReference type="EMBL" id="JACCFO010000001">
    <property type="protein sequence ID" value="NYI93983.1"/>
    <property type="molecule type" value="Genomic_DNA"/>
</dbReference>
<dbReference type="PANTHER" id="PTHR30465:SF0">
    <property type="entry name" value="OLIGOPEPTIDE TRANSPORT SYSTEM PERMEASE PROTEIN APPB"/>
    <property type="match status" value="1"/>
</dbReference>
<comment type="similarity">
    <text evidence="7">Belongs to the binding-protein-dependent transport system permease family.</text>
</comment>
<keyword evidence="5 7" id="KW-1133">Transmembrane helix</keyword>
<organism evidence="9 10">
    <name type="scientific">Streptomonospora nanhaiensis</name>
    <dbReference type="NCBI Taxonomy" id="1323731"/>
    <lineage>
        <taxon>Bacteria</taxon>
        <taxon>Bacillati</taxon>
        <taxon>Actinomycetota</taxon>
        <taxon>Actinomycetes</taxon>
        <taxon>Streptosporangiales</taxon>
        <taxon>Nocardiopsidaceae</taxon>
        <taxon>Streptomonospora</taxon>
    </lineage>
</organism>
<feature type="transmembrane region" description="Helical" evidence="7">
    <location>
        <begin position="20"/>
        <end position="41"/>
    </location>
</feature>
<sequence length="351" mass="37523">MKAGEGSGRRDVLNYIIRRIIAGAGLLLVVSLVVFAIFFLVPRLAGATPDSLATRYVGRAPTPEAVAAVRDRLNLDDPIIVQYGRFVRGLFVGYDYDSGTDVIHCDAPCFGYSFVTNSEIWPQLLDRLPVTASLAVGAAVIWLVAGVAVGVLSALRRGSLLDRAAMMTALAGVSLPIFFTGLVSLALFAYYLPIFPPGGSYTPFTENPLAWAHGLVLPWVTLAFLYAAMYARLTRAGMLDTMGEDFIRTARAKGLPERTVVAKHGLRAAITPIITIFGLDFGLMLGGAVLTESTFSLPGLGKFAVDAIRGNDLPAVLGVTLLTAFFVVIANLVVDLLYAWADPRVRTGGRA</sequence>
<dbReference type="GO" id="GO:0005886">
    <property type="term" value="C:plasma membrane"/>
    <property type="evidence" value="ECO:0007669"/>
    <property type="project" value="UniProtKB-SubCell"/>
</dbReference>
<keyword evidence="3" id="KW-1003">Cell membrane</keyword>
<feature type="domain" description="ABC transmembrane type-1" evidence="8">
    <location>
        <begin position="128"/>
        <end position="338"/>
    </location>
</feature>
<dbReference type="Pfam" id="PF19300">
    <property type="entry name" value="BPD_transp_1_N"/>
    <property type="match status" value="1"/>
</dbReference>
<gene>
    <name evidence="9" type="ORF">HNR12_000260</name>
</gene>
<keyword evidence="6 7" id="KW-0472">Membrane</keyword>
<feature type="transmembrane region" description="Helical" evidence="7">
    <location>
        <begin position="315"/>
        <end position="341"/>
    </location>
</feature>
<evidence type="ECO:0000256" key="1">
    <source>
        <dbReference type="ARBA" id="ARBA00004651"/>
    </source>
</evidence>
<keyword evidence="10" id="KW-1185">Reference proteome</keyword>
<dbReference type="CDD" id="cd06261">
    <property type="entry name" value="TM_PBP2"/>
    <property type="match status" value="1"/>
</dbReference>
<dbReference type="AlphaFoldDB" id="A0A853BF74"/>
<comment type="caution">
    <text evidence="9">The sequence shown here is derived from an EMBL/GenBank/DDBJ whole genome shotgun (WGS) entry which is preliminary data.</text>
</comment>
<evidence type="ECO:0000256" key="3">
    <source>
        <dbReference type="ARBA" id="ARBA00022475"/>
    </source>
</evidence>
<evidence type="ECO:0000256" key="6">
    <source>
        <dbReference type="ARBA" id="ARBA00023136"/>
    </source>
</evidence>
<feature type="transmembrane region" description="Helical" evidence="7">
    <location>
        <begin position="132"/>
        <end position="155"/>
    </location>
</feature>
<dbReference type="GO" id="GO:0055085">
    <property type="term" value="P:transmembrane transport"/>
    <property type="evidence" value="ECO:0007669"/>
    <property type="project" value="InterPro"/>
</dbReference>
<keyword evidence="2 7" id="KW-0813">Transport</keyword>
<feature type="transmembrane region" description="Helical" evidence="7">
    <location>
        <begin position="268"/>
        <end position="290"/>
    </location>
</feature>
<feature type="transmembrane region" description="Helical" evidence="7">
    <location>
        <begin position="211"/>
        <end position="231"/>
    </location>
</feature>
<name>A0A853BF74_9ACTN</name>
<dbReference type="Proteomes" id="UP000575985">
    <property type="component" value="Unassembled WGS sequence"/>
</dbReference>
<dbReference type="Pfam" id="PF00528">
    <property type="entry name" value="BPD_transp_1"/>
    <property type="match status" value="1"/>
</dbReference>
<proteinExistence type="inferred from homology"/>
<evidence type="ECO:0000256" key="2">
    <source>
        <dbReference type="ARBA" id="ARBA00022448"/>
    </source>
</evidence>
<dbReference type="InterPro" id="IPR000515">
    <property type="entry name" value="MetI-like"/>
</dbReference>
<evidence type="ECO:0000256" key="7">
    <source>
        <dbReference type="RuleBase" id="RU363032"/>
    </source>
</evidence>
<feature type="transmembrane region" description="Helical" evidence="7">
    <location>
        <begin position="167"/>
        <end position="191"/>
    </location>
</feature>
<protein>
    <submittedName>
        <fullName evidence="9">Peptide/nickel transport system permease protein</fullName>
    </submittedName>
</protein>
<evidence type="ECO:0000259" key="8">
    <source>
        <dbReference type="PROSITE" id="PS50928"/>
    </source>
</evidence>
<evidence type="ECO:0000313" key="9">
    <source>
        <dbReference type="EMBL" id="NYI93983.1"/>
    </source>
</evidence>
<dbReference type="PROSITE" id="PS50928">
    <property type="entry name" value="ABC_TM1"/>
    <property type="match status" value="1"/>
</dbReference>
<dbReference type="InterPro" id="IPR045621">
    <property type="entry name" value="BPD_transp_1_N"/>
</dbReference>
<reference evidence="9 10" key="1">
    <citation type="submission" date="2020-07" db="EMBL/GenBank/DDBJ databases">
        <title>Sequencing the genomes of 1000 actinobacteria strains.</title>
        <authorList>
            <person name="Klenk H.-P."/>
        </authorList>
    </citation>
    <scope>NUCLEOTIDE SEQUENCE [LARGE SCALE GENOMIC DNA]</scope>
    <source>
        <strain evidence="9 10">DSM 45927</strain>
    </source>
</reference>
<dbReference type="InterPro" id="IPR035906">
    <property type="entry name" value="MetI-like_sf"/>
</dbReference>
<keyword evidence="4 7" id="KW-0812">Transmembrane</keyword>
<dbReference type="PANTHER" id="PTHR30465">
    <property type="entry name" value="INNER MEMBRANE ABC TRANSPORTER"/>
    <property type="match status" value="1"/>
</dbReference>
<evidence type="ECO:0000256" key="4">
    <source>
        <dbReference type="ARBA" id="ARBA00022692"/>
    </source>
</evidence>
<comment type="subcellular location">
    <subcellularLocation>
        <location evidence="1 7">Cell membrane</location>
        <topology evidence="1 7">Multi-pass membrane protein</topology>
    </subcellularLocation>
</comment>
<dbReference type="Gene3D" id="1.10.3720.10">
    <property type="entry name" value="MetI-like"/>
    <property type="match status" value="1"/>
</dbReference>
<evidence type="ECO:0000256" key="5">
    <source>
        <dbReference type="ARBA" id="ARBA00022989"/>
    </source>
</evidence>